<reference evidence="2" key="1">
    <citation type="submission" date="2014-09" db="EMBL/GenBank/DDBJ databases">
        <authorList>
            <person name="Magalhaes I.L.F."/>
            <person name="Oliveira U."/>
            <person name="Santos F.R."/>
            <person name="Vidigal T.H.D.A."/>
            <person name="Brescovit A.D."/>
            <person name="Santos A.J."/>
        </authorList>
    </citation>
    <scope>NUCLEOTIDE SEQUENCE</scope>
    <source>
        <tissue evidence="2">Shoot tissue taken approximately 20 cm above the soil surface</tissue>
    </source>
</reference>
<dbReference type="EMBL" id="GBRH01223274">
    <property type="protein sequence ID" value="JAD74621.1"/>
    <property type="molecule type" value="Transcribed_RNA"/>
</dbReference>
<dbReference type="AlphaFoldDB" id="A0A0A9CGF3"/>
<accession>A0A0A9CGF3</accession>
<reference evidence="2" key="2">
    <citation type="journal article" date="2015" name="Data Brief">
        <title>Shoot transcriptome of the giant reed, Arundo donax.</title>
        <authorList>
            <person name="Barrero R.A."/>
            <person name="Guerrero F.D."/>
            <person name="Moolhuijzen P."/>
            <person name="Goolsby J.A."/>
            <person name="Tidwell J."/>
            <person name="Bellgard S.E."/>
            <person name="Bellgard M.I."/>
        </authorList>
    </citation>
    <scope>NUCLEOTIDE SEQUENCE</scope>
    <source>
        <tissue evidence="2">Shoot tissue taken approximately 20 cm above the soil surface</tissue>
    </source>
</reference>
<feature type="compositionally biased region" description="Basic and acidic residues" evidence="1">
    <location>
        <begin position="132"/>
        <end position="149"/>
    </location>
</feature>
<evidence type="ECO:0000256" key="1">
    <source>
        <dbReference type="SAM" id="MobiDB-lite"/>
    </source>
</evidence>
<organism evidence="2">
    <name type="scientific">Arundo donax</name>
    <name type="common">Giant reed</name>
    <name type="synonym">Donax arundinaceus</name>
    <dbReference type="NCBI Taxonomy" id="35708"/>
    <lineage>
        <taxon>Eukaryota</taxon>
        <taxon>Viridiplantae</taxon>
        <taxon>Streptophyta</taxon>
        <taxon>Embryophyta</taxon>
        <taxon>Tracheophyta</taxon>
        <taxon>Spermatophyta</taxon>
        <taxon>Magnoliopsida</taxon>
        <taxon>Liliopsida</taxon>
        <taxon>Poales</taxon>
        <taxon>Poaceae</taxon>
        <taxon>PACMAD clade</taxon>
        <taxon>Arundinoideae</taxon>
        <taxon>Arundineae</taxon>
        <taxon>Arundo</taxon>
    </lineage>
</organism>
<protein>
    <submittedName>
        <fullName evidence="2">Pco066521</fullName>
    </submittedName>
</protein>
<evidence type="ECO:0000313" key="2">
    <source>
        <dbReference type="EMBL" id="JAD74621.1"/>
    </source>
</evidence>
<proteinExistence type="predicted"/>
<feature type="region of interest" description="Disordered" evidence="1">
    <location>
        <begin position="129"/>
        <end position="167"/>
    </location>
</feature>
<name>A0A0A9CGF3_ARUDO</name>
<feature type="compositionally biased region" description="Gly residues" evidence="1">
    <location>
        <begin position="150"/>
        <end position="167"/>
    </location>
</feature>
<sequence>MPHIRTTSDGLRHGLNQSTSVPKMSCSLKRRYSLSAASLTSSPPYSGSRTVSPSFRATGISLPSLSRSPGPTATTFPELSCLVVSGRRIPPGVFLGCINFSTSTRFSDGIRRFLLSLSSLSLCLLLPSPSPRARERSHARAARRSERGEVGGGGGGGHGGGPLEVEG</sequence>